<accession>A0ABQ6ITM1</accession>
<dbReference type="InterPro" id="IPR029066">
    <property type="entry name" value="PLP-binding_barrel"/>
</dbReference>
<evidence type="ECO:0000313" key="2">
    <source>
        <dbReference type="EMBL" id="GMA40038.1"/>
    </source>
</evidence>
<dbReference type="Proteomes" id="UP001157126">
    <property type="component" value="Unassembled WGS sequence"/>
</dbReference>
<proteinExistence type="predicted"/>
<dbReference type="PANTHER" id="PTHR10146">
    <property type="entry name" value="PROLINE SYNTHETASE CO-TRANSCRIBED BACTERIAL HOMOLOG PROTEIN"/>
    <property type="match status" value="1"/>
</dbReference>
<organism evidence="2 3">
    <name type="scientific">Mobilicoccus caccae</name>
    <dbReference type="NCBI Taxonomy" id="1859295"/>
    <lineage>
        <taxon>Bacteria</taxon>
        <taxon>Bacillati</taxon>
        <taxon>Actinomycetota</taxon>
        <taxon>Actinomycetes</taxon>
        <taxon>Micrococcales</taxon>
        <taxon>Dermatophilaceae</taxon>
        <taxon>Mobilicoccus</taxon>
    </lineage>
</organism>
<evidence type="ECO:0008006" key="4">
    <source>
        <dbReference type="Google" id="ProtNLM"/>
    </source>
</evidence>
<dbReference type="SUPFAM" id="SSF51419">
    <property type="entry name" value="PLP-binding barrel"/>
    <property type="match status" value="1"/>
</dbReference>
<reference evidence="3" key="1">
    <citation type="journal article" date="2019" name="Int. J. Syst. Evol. Microbiol.">
        <title>The Global Catalogue of Microorganisms (GCM) 10K type strain sequencing project: providing services to taxonomists for standard genome sequencing and annotation.</title>
        <authorList>
            <consortium name="The Broad Institute Genomics Platform"/>
            <consortium name="The Broad Institute Genome Sequencing Center for Infectious Disease"/>
            <person name="Wu L."/>
            <person name="Ma J."/>
        </authorList>
    </citation>
    <scope>NUCLEOTIDE SEQUENCE [LARGE SCALE GENOMIC DNA]</scope>
    <source>
        <strain evidence="3">NBRC 113072</strain>
    </source>
</reference>
<keyword evidence="3" id="KW-1185">Reference proteome</keyword>
<protein>
    <recommendedName>
        <fullName evidence="4">Alanine racemase N-terminal domain-containing protein</fullName>
    </recommendedName>
</protein>
<name>A0ABQ6ITM1_9MICO</name>
<dbReference type="EMBL" id="BSUO01000001">
    <property type="protein sequence ID" value="GMA40038.1"/>
    <property type="molecule type" value="Genomic_DNA"/>
</dbReference>
<sequence length="160" mass="17137">MSDRRAELAQNLTALRERIAATGADPTVIVVTKFFPASDVASLVELGVTDMGENRDQEASAKVAELEELGSRPERVHFIGQLQTNKAASVAAYADVVHSVDRVKLVGALERGRVRPVASWRCSCRSTSRSTATAAGERRRISSPPWRSVSQAATCSPCGA</sequence>
<evidence type="ECO:0000256" key="1">
    <source>
        <dbReference type="ARBA" id="ARBA00022898"/>
    </source>
</evidence>
<dbReference type="PANTHER" id="PTHR10146:SF14">
    <property type="entry name" value="PYRIDOXAL PHOSPHATE HOMEOSTASIS PROTEIN"/>
    <property type="match status" value="1"/>
</dbReference>
<dbReference type="InterPro" id="IPR011078">
    <property type="entry name" value="PyrdxlP_homeostasis"/>
</dbReference>
<comment type="caution">
    <text evidence="2">The sequence shown here is derived from an EMBL/GenBank/DDBJ whole genome shotgun (WGS) entry which is preliminary data.</text>
</comment>
<gene>
    <name evidence="2" type="ORF">GCM10025883_20830</name>
</gene>
<dbReference type="Gene3D" id="3.20.20.10">
    <property type="entry name" value="Alanine racemase"/>
    <property type="match status" value="1"/>
</dbReference>
<keyword evidence="1" id="KW-0663">Pyridoxal phosphate</keyword>
<evidence type="ECO:0000313" key="3">
    <source>
        <dbReference type="Proteomes" id="UP001157126"/>
    </source>
</evidence>